<organism evidence="2 3">
    <name type="scientific">Neohortaea acidophila</name>
    <dbReference type="NCBI Taxonomy" id="245834"/>
    <lineage>
        <taxon>Eukaryota</taxon>
        <taxon>Fungi</taxon>
        <taxon>Dikarya</taxon>
        <taxon>Ascomycota</taxon>
        <taxon>Pezizomycotina</taxon>
        <taxon>Dothideomycetes</taxon>
        <taxon>Dothideomycetidae</taxon>
        <taxon>Mycosphaerellales</taxon>
        <taxon>Teratosphaeriaceae</taxon>
        <taxon>Neohortaea</taxon>
    </lineage>
</organism>
<sequence>MADAVAMPERRRGGLSRVISRIKRAARRFSDARGSGRGRSDSTRSDDVMPRAPSPPQQTTDEDLLAASAAPVLRHESVDVQRVPATNSAPLIEDTAATPAVPRDHNLPPEAGNDNTDNNNAPFTTPVRNTRDHSTQTDVTLERYGTAYAEGEPTDIEEKAARTGEQKDSAVVPVSAALSPNNAPMEEAQAPPVPLRDSLEKDDDGADDNDPYITQLRYSVRRSSRPVIQLVLRPKMGATDGRLGIYEADGGDGKLERVYRRPRQRIRWTCDRCQTTTAASKTKRCAVCGHERCEDCVRSP</sequence>
<feature type="compositionally biased region" description="Acidic residues" evidence="1">
    <location>
        <begin position="200"/>
        <end position="210"/>
    </location>
</feature>
<feature type="compositionally biased region" description="Polar residues" evidence="1">
    <location>
        <begin position="113"/>
        <end position="128"/>
    </location>
</feature>
<feature type="region of interest" description="Disordered" evidence="1">
    <location>
        <begin position="25"/>
        <end position="137"/>
    </location>
</feature>
<evidence type="ECO:0000256" key="1">
    <source>
        <dbReference type="SAM" id="MobiDB-lite"/>
    </source>
</evidence>
<keyword evidence="3" id="KW-1185">Reference proteome</keyword>
<dbReference type="RefSeq" id="XP_033589747.1">
    <property type="nucleotide sequence ID" value="XM_033733521.1"/>
</dbReference>
<dbReference type="AlphaFoldDB" id="A0A6A6PV90"/>
<dbReference type="Proteomes" id="UP000799767">
    <property type="component" value="Unassembled WGS sequence"/>
</dbReference>
<feature type="compositionally biased region" description="Basic and acidic residues" evidence="1">
    <location>
        <begin position="38"/>
        <end position="49"/>
    </location>
</feature>
<reference evidence="2" key="1">
    <citation type="journal article" date="2020" name="Stud. Mycol.">
        <title>101 Dothideomycetes genomes: a test case for predicting lifestyles and emergence of pathogens.</title>
        <authorList>
            <person name="Haridas S."/>
            <person name="Albert R."/>
            <person name="Binder M."/>
            <person name="Bloem J."/>
            <person name="Labutti K."/>
            <person name="Salamov A."/>
            <person name="Andreopoulos B."/>
            <person name="Baker S."/>
            <person name="Barry K."/>
            <person name="Bills G."/>
            <person name="Bluhm B."/>
            <person name="Cannon C."/>
            <person name="Castanera R."/>
            <person name="Culley D."/>
            <person name="Daum C."/>
            <person name="Ezra D."/>
            <person name="Gonzalez J."/>
            <person name="Henrissat B."/>
            <person name="Kuo A."/>
            <person name="Liang C."/>
            <person name="Lipzen A."/>
            <person name="Lutzoni F."/>
            <person name="Magnuson J."/>
            <person name="Mondo S."/>
            <person name="Nolan M."/>
            <person name="Ohm R."/>
            <person name="Pangilinan J."/>
            <person name="Park H.-J."/>
            <person name="Ramirez L."/>
            <person name="Alfaro M."/>
            <person name="Sun H."/>
            <person name="Tritt A."/>
            <person name="Yoshinaga Y."/>
            <person name="Zwiers L.-H."/>
            <person name="Turgeon B."/>
            <person name="Goodwin S."/>
            <person name="Spatafora J."/>
            <person name="Crous P."/>
            <person name="Grigoriev I."/>
        </authorList>
    </citation>
    <scope>NUCLEOTIDE SEQUENCE</scope>
    <source>
        <strain evidence="2">CBS 113389</strain>
    </source>
</reference>
<accession>A0A6A6PV90</accession>
<proteinExistence type="predicted"/>
<evidence type="ECO:0000313" key="2">
    <source>
        <dbReference type="EMBL" id="KAF2483177.1"/>
    </source>
</evidence>
<dbReference type="GeneID" id="54474523"/>
<protein>
    <submittedName>
        <fullName evidence="2">Uncharacterized protein</fullName>
    </submittedName>
</protein>
<evidence type="ECO:0000313" key="3">
    <source>
        <dbReference type="Proteomes" id="UP000799767"/>
    </source>
</evidence>
<dbReference type="OrthoDB" id="5370011at2759"/>
<dbReference type="EMBL" id="MU001635">
    <property type="protein sequence ID" value="KAF2483177.1"/>
    <property type="molecule type" value="Genomic_DNA"/>
</dbReference>
<gene>
    <name evidence="2" type="ORF">BDY17DRAFT_296956</name>
</gene>
<feature type="region of interest" description="Disordered" evidence="1">
    <location>
        <begin position="179"/>
        <end position="211"/>
    </location>
</feature>
<name>A0A6A6PV90_9PEZI</name>